<proteinExistence type="predicted"/>
<comment type="caution">
    <text evidence="2">The sequence shown here is derived from an EMBL/GenBank/DDBJ whole genome shotgun (WGS) entry which is preliminary data.</text>
</comment>
<reference evidence="2 3" key="1">
    <citation type="submission" date="2019-07" db="EMBL/GenBank/DDBJ databases">
        <title>Whole genome shotgun sequence of Pseudonocardia asaccharolytica NBRC 16224.</title>
        <authorList>
            <person name="Hosoyama A."/>
            <person name="Uohara A."/>
            <person name="Ohji S."/>
            <person name="Ichikawa N."/>
        </authorList>
    </citation>
    <scope>NUCLEOTIDE SEQUENCE [LARGE SCALE GENOMIC DNA]</scope>
    <source>
        <strain evidence="2 3">NBRC 16224</strain>
    </source>
</reference>
<feature type="region of interest" description="Disordered" evidence="1">
    <location>
        <begin position="106"/>
        <end position="141"/>
    </location>
</feature>
<accession>A0A511CVC7</accession>
<dbReference type="AlphaFoldDB" id="A0A511CVC7"/>
<organism evidence="2 3">
    <name type="scientific">Pseudonocardia asaccharolytica DSM 44247 = NBRC 16224</name>
    <dbReference type="NCBI Taxonomy" id="1123024"/>
    <lineage>
        <taxon>Bacteria</taxon>
        <taxon>Bacillati</taxon>
        <taxon>Actinomycetota</taxon>
        <taxon>Actinomycetes</taxon>
        <taxon>Pseudonocardiales</taxon>
        <taxon>Pseudonocardiaceae</taxon>
        <taxon>Pseudonocardia</taxon>
    </lineage>
</organism>
<gene>
    <name evidence="2" type="ORF">PA7_02340</name>
</gene>
<dbReference type="EMBL" id="BJVI01000002">
    <property type="protein sequence ID" value="GEL16397.1"/>
    <property type="molecule type" value="Genomic_DNA"/>
</dbReference>
<name>A0A511CVC7_9PSEU</name>
<evidence type="ECO:0000313" key="3">
    <source>
        <dbReference type="Proteomes" id="UP000321328"/>
    </source>
</evidence>
<feature type="region of interest" description="Disordered" evidence="1">
    <location>
        <begin position="63"/>
        <end position="82"/>
    </location>
</feature>
<evidence type="ECO:0000313" key="2">
    <source>
        <dbReference type="EMBL" id="GEL16397.1"/>
    </source>
</evidence>
<protein>
    <submittedName>
        <fullName evidence="2">Uncharacterized protein</fullName>
    </submittedName>
</protein>
<dbReference type="Proteomes" id="UP000321328">
    <property type="component" value="Unassembled WGS sequence"/>
</dbReference>
<feature type="compositionally biased region" description="Low complexity" evidence="1">
    <location>
        <begin position="112"/>
        <end position="122"/>
    </location>
</feature>
<evidence type="ECO:0000256" key="1">
    <source>
        <dbReference type="SAM" id="MobiDB-lite"/>
    </source>
</evidence>
<feature type="compositionally biased region" description="Basic and acidic residues" evidence="1">
    <location>
        <begin position="63"/>
        <end position="74"/>
    </location>
</feature>
<sequence length="187" mass="19495">MVARRVGRRREVVERGQWLSGGLDGVAGLFQQVSVLIGPARASDLAVLIGWGEPTIKLGRELQARGRGRDDHAHPGGAEDTSERIARAASIVRTRTDAPIVVRPRDARTSPRAGGDLGLLLPRRGHCPRPGTGAPQSGRASMARDTVLLRESFPIMTQVVTGDGTKGEGLGGQADGPGHPPAGVGSA</sequence>
<feature type="region of interest" description="Disordered" evidence="1">
    <location>
        <begin position="160"/>
        <end position="187"/>
    </location>
</feature>
<keyword evidence="3" id="KW-1185">Reference proteome</keyword>